<dbReference type="EMBL" id="JANPWB010000004">
    <property type="protein sequence ID" value="KAJ1192641.1"/>
    <property type="molecule type" value="Genomic_DNA"/>
</dbReference>
<evidence type="ECO:0000313" key="3">
    <source>
        <dbReference type="Proteomes" id="UP001066276"/>
    </source>
</evidence>
<reference evidence="2" key="1">
    <citation type="journal article" date="2022" name="bioRxiv">
        <title>Sequencing and chromosome-scale assembly of the giantPleurodeles waltlgenome.</title>
        <authorList>
            <person name="Brown T."/>
            <person name="Elewa A."/>
            <person name="Iarovenko S."/>
            <person name="Subramanian E."/>
            <person name="Araus A.J."/>
            <person name="Petzold A."/>
            <person name="Susuki M."/>
            <person name="Suzuki K.-i.T."/>
            <person name="Hayashi T."/>
            <person name="Toyoda A."/>
            <person name="Oliveira C."/>
            <person name="Osipova E."/>
            <person name="Leigh N.D."/>
            <person name="Simon A."/>
            <person name="Yun M.H."/>
        </authorList>
    </citation>
    <scope>NUCLEOTIDE SEQUENCE</scope>
    <source>
        <strain evidence="2">20211129_DDA</strain>
        <tissue evidence="2">Liver</tissue>
    </source>
</reference>
<evidence type="ECO:0000313" key="2">
    <source>
        <dbReference type="EMBL" id="KAJ1192641.1"/>
    </source>
</evidence>
<feature type="region of interest" description="Disordered" evidence="1">
    <location>
        <begin position="1"/>
        <end position="36"/>
    </location>
</feature>
<gene>
    <name evidence="2" type="ORF">NDU88_001947</name>
</gene>
<proteinExistence type="predicted"/>
<comment type="caution">
    <text evidence="2">The sequence shown here is derived from an EMBL/GenBank/DDBJ whole genome shotgun (WGS) entry which is preliminary data.</text>
</comment>
<organism evidence="2 3">
    <name type="scientific">Pleurodeles waltl</name>
    <name type="common">Iberian ribbed newt</name>
    <dbReference type="NCBI Taxonomy" id="8319"/>
    <lineage>
        <taxon>Eukaryota</taxon>
        <taxon>Metazoa</taxon>
        <taxon>Chordata</taxon>
        <taxon>Craniata</taxon>
        <taxon>Vertebrata</taxon>
        <taxon>Euteleostomi</taxon>
        <taxon>Amphibia</taxon>
        <taxon>Batrachia</taxon>
        <taxon>Caudata</taxon>
        <taxon>Salamandroidea</taxon>
        <taxon>Salamandridae</taxon>
        <taxon>Pleurodelinae</taxon>
        <taxon>Pleurodeles</taxon>
    </lineage>
</organism>
<sequence length="71" mass="8137">MPSAARGGMGERDSAPPLQQGPRSSTERRAPWQRRGALKGLPHEFRRLFTVEWQFAVRFGVRDRRCCAQLL</sequence>
<evidence type="ECO:0000256" key="1">
    <source>
        <dbReference type="SAM" id="MobiDB-lite"/>
    </source>
</evidence>
<protein>
    <submittedName>
        <fullName evidence="2">Uncharacterized protein</fullName>
    </submittedName>
</protein>
<dbReference type="Proteomes" id="UP001066276">
    <property type="component" value="Chromosome 2_2"/>
</dbReference>
<dbReference type="AlphaFoldDB" id="A0AAV7UW58"/>
<name>A0AAV7UW58_PLEWA</name>
<keyword evidence="3" id="KW-1185">Reference proteome</keyword>
<accession>A0AAV7UW58</accession>